<dbReference type="Pfam" id="PF04830">
    <property type="entry name" value="DUF637"/>
    <property type="match status" value="1"/>
</dbReference>
<organism evidence="2 3">
    <name type="scientific">Halotalea alkalilenta</name>
    <dbReference type="NCBI Taxonomy" id="376489"/>
    <lineage>
        <taxon>Bacteria</taxon>
        <taxon>Pseudomonadati</taxon>
        <taxon>Pseudomonadota</taxon>
        <taxon>Gammaproteobacteria</taxon>
        <taxon>Oceanospirillales</taxon>
        <taxon>Halomonadaceae</taxon>
        <taxon>Halotalea</taxon>
    </lineage>
</organism>
<dbReference type="EMBL" id="CP015243">
    <property type="protein sequence ID" value="ANF56698.1"/>
    <property type="molecule type" value="Genomic_DNA"/>
</dbReference>
<proteinExistence type="predicted"/>
<reference evidence="2 3" key="1">
    <citation type="submission" date="2016-04" db="EMBL/GenBank/DDBJ databases">
        <title>Complete Genome Sequence of Halotalea alkalilenta IHB B 13600.</title>
        <authorList>
            <person name="Swarnkar M.K."/>
            <person name="Sharma A."/>
            <person name="Kaushal K."/>
            <person name="Soni R."/>
            <person name="Rana S."/>
            <person name="Singh A.K."/>
            <person name="Gulati A."/>
        </authorList>
    </citation>
    <scope>NUCLEOTIDE SEQUENCE [LARGE SCALE GENOMIC DNA]</scope>
    <source>
        <strain evidence="2 3">IHB B 13600</strain>
    </source>
</reference>
<gene>
    <name evidence="2" type="ORF">A5892_03810</name>
</gene>
<dbReference type="RefSeq" id="WP_064121671.1">
    <property type="nucleotide sequence ID" value="NZ_CP015243.1"/>
</dbReference>
<protein>
    <recommendedName>
        <fullName evidence="1">DUF637 domain-containing protein</fullName>
    </recommendedName>
</protein>
<dbReference type="STRING" id="376489.A5892_03810"/>
<sequence length="310" mass="31095">MGGAAATSLASQGAVNLINQQGDLGGALKDTLSRQGLEGAALASASAGVAQGMDRIWGGRTDVITQGVQGVDLASLEGIGRFAGSIGSRAAIDASLQTALQGGSLGDRLGDALHGTVGSVVAAAMFNAVGDYAEAQGYAEGSVEKVALHALAGGLASVASGGDFESGAIAAGANEALVGHLAEWLEQDPMLLTGAAQITGLVAAGLAGGDAQQGAWVAGQADMYNRQLHPEERRLIKEEAARLQEAHGSAGPLDWETMLTLAAGNRLDADNADTFARLEAQVASDPNNPLAQQFQQAMTVANATIEVLAG</sequence>
<dbReference type="AlphaFoldDB" id="A0A172YBV6"/>
<dbReference type="InterPro" id="IPR006915">
    <property type="entry name" value="DUF637_hemagglutn_put"/>
</dbReference>
<accession>A0A172YBV6</accession>
<dbReference type="Proteomes" id="UP000077875">
    <property type="component" value="Chromosome"/>
</dbReference>
<keyword evidence="3" id="KW-1185">Reference proteome</keyword>
<dbReference type="KEGG" id="haa:A5892_03810"/>
<evidence type="ECO:0000259" key="1">
    <source>
        <dbReference type="Pfam" id="PF04830"/>
    </source>
</evidence>
<feature type="domain" description="DUF637" evidence="1">
    <location>
        <begin position="2"/>
        <end position="171"/>
    </location>
</feature>
<evidence type="ECO:0000313" key="2">
    <source>
        <dbReference type="EMBL" id="ANF56698.1"/>
    </source>
</evidence>
<evidence type="ECO:0000313" key="3">
    <source>
        <dbReference type="Proteomes" id="UP000077875"/>
    </source>
</evidence>
<name>A0A172YBV6_9GAMM</name>